<evidence type="ECO:0000259" key="1">
    <source>
        <dbReference type="Pfam" id="PF26115"/>
    </source>
</evidence>
<evidence type="ECO:0000313" key="3">
    <source>
        <dbReference type="Proteomes" id="UP000663992"/>
    </source>
</evidence>
<dbReference type="InterPro" id="IPR058873">
    <property type="entry name" value="PDDEXK_GAPS4"/>
</dbReference>
<proteinExistence type="predicted"/>
<dbReference type="Proteomes" id="UP000663992">
    <property type="component" value="Unassembled WGS sequence"/>
</dbReference>
<comment type="caution">
    <text evidence="2">The sequence shown here is derived from an EMBL/GenBank/DDBJ whole genome shotgun (WGS) entry which is preliminary data.</text>
</comment>
<evidence type="ECO:0000313" key="2">
    <source>
        <dbReference type="EMBL" id="MBN7822500.1"/>
    </source>
</evidence>
<dbReference type="RefSeq" id="WP_206596418.1">
    <property type="nucleotide sequence ID" value="NZ_JAFKCS010000079.1"/>
</dbReference>
<dbReference type="Pfam" id="PF26115">
    <property type="entry name" value="PDDEXK_GAPS4"/>
    <property type="match status" value="1"/>
</dbReference>
<reference evidence="2 3" key="1">
    <citation type="submission" date="2021-03" db="EMBL/GenBank/DDBJ databases">
        <title>novel species isolated from a fishpond in China.</title>
        <authorList>
            <person name="Lu H."/>
            <person name="Cai Z."/>
        </authorList>
    </citation>
    <scope>NUCLEOTIDE SEQUENCE [LARGE SCALE GENOMIC DNA]</scope>
    <source>
        <strain evidence="2 3">Y57</strain>
    </source>
</reference>
<dbReference type="EMBL" id="JAFKCS010000079">
    <property type="protein sequence ID" value="MBN7822500.1"/>
    <property type="molecule type" value="Genomic_DNA"/>
</dbReference>
<feature type="domain" description="GAPS4 PD-(D/E)XK nuclease" evidence="1">
    <location>
        <begin position="6"/>
        <end position="146"/>
    </location>
</feature>
<gene>
    <name evidence="2" type="ORF">J0A65_21740</name>
</gene>
<name>A0ABS3CZG4_9ALTE</name>
<protein>
    <recommendedName>
        <fullName evidence="1">GAPS4 PD-(D/E)XK nuclease domain-containing protein</fullName>
    </recommendedName>
</protein>
<accession>A0ABS3CZG4</accession>
<keyword evidence="3" id="KW-1185">Reference proteome</keyword>
<sequence length="330" mass="38167">MSETVNIGEVAEKLSVDIFKHFFWSMHPKWNEKFQCSNPNHKDSDGAQKSVHPGDVLFSYEDPYLGITTYLHTDLKSYDKKSITKTKMRDALKSLSIAIECARDSDSWRKLYSIDSSEDYEVKGLLFIHNHDHRYQGAFYDVMEKVGLESIPIPPNVYLHYLGPQDIQRLYSIANDIIRLMHAKEISSDYTFYYPDLVMRRRQGDVWSQPATVEALTSPYLIVQHKGTESAAAGYIVYYNRPGSSSSEFEYFLDSLSRYQMLESGKSLQVRVTCAAPDKEIQSNFRLAKERYAKAWGFEPVRQIILDEIKFTHITAVTNAYNPGWMGWRE</sequence>
<organism evidence="2 3">
    <name type="scientific">Bowmanella yangjiangensis</name>
    <dbReference type="NCBI Taxonomy" id="2811230"/>
    <lineage>
        <taxon>Bacteria</taxon>
        <taxon>Pseudomonadati</taxon>
        <taxon>Pseudomonadota</taxon>
        <taxon>Gammaproteobacteria</taxon>
        <taxon>Alteromonadales</taxon>
        <taxon>Alteromonadaceae</taxon>
        <taxon>Bowmanella</taxon>
    </lineage>
</organism>